<reference evidence="1" key="1">
    <citation type="journal article" date="2000" name="J. Bacteriol.">
        <title>pING family of conjugative plasmids from the extremely thermophilic archaeon Sulfolobus islandicus: insights into recombination and conjugation in Crenarchaeota.</title>
        <authorList>
            <person name="Stedman K.M."/>
            <person name="She Q."/>
            <person name="Phan H."/>
            <person name="Holz I."/>
            <person name="Singh H."/>
            <person name="Prangishvili D."/>
            <person name="Garrett R."/>
            <person name="Zillig W."/>
        </authorList>
    </citation>
    <scope>NUCLEOTIDE SEQUENCE</scope>
    <source>
        <plasmid evidence="1">pING1</plasmid>
    </source>
</reference>
<sequence>MKVELPGRQSGYGENNNLQPRFAAACSRVITYFNIMNKAREVFPIDWALIF</sequence>
<accession>Q9C4W2</accession>
<organism evidence="1">
    <name type="scientific">Saccharolobus islandicus</name>
    <name type="common">Sulfolobus islandicus</name>
    <dbReference type="NCBI Taxonomy" id="43080"/>
    <lineage>
        <taxon>Archaea</taxon>
        <taxon>Thermoproteota</taxon>
        <taxon>Thermoprotei</taxon>
        <taxon>Sulfolobales</taxon>
        <taxon>Sulfolobaceae</taxon>
        <taxon>Saccharolobus</taxon>
    </lineage>
</organism>
<keyword evidence="1" id="KW-0614">Plasmid</keyword>
<geneLocation type="plasmid" evidence="1">
    <name>pING1</name>
</geneLocation>
<name>Q9C4W2_SACIS</name>
<proteinExistence type="predicted"/>
<dbReference type="AlphaFoldDB" id="Q9C4W2"/>
<protein>
    <submittedName>
        <fullName evidence="1">ORF51</fullName>
    </submittedName>
</protein>
<evidence type="ECO:0000313" key="1">
    <source>
        <dbReference type="EMBL" id="AAK06930.1"/>
    </source>
</evidence>
<dbReference type="EMBL" id="AF233440">
    <property type="protein sequence ID" value="AAK06930.1"/>
    <property type="molecule type" value="Genomic_DNA"/>
</dbReference>